<dbReference type="EMBL" id="CP001344">
    <property type="protein sequence ID" value="ACL44874.1"/>
    <property type="molecule type" value="Genomic_DNA"/>
</dbReference>
<dbReference type="Gene3D" id="3.40.50.1000">
    <property type="entry name" value="HAD superfamily/HAD-like"/>
    <property type="match status" value="1"/>
</dbReference>
<dbReference type="OrthoDB" id="9787572at2"/>
<sequence length="176" mass="19498">MTAGSPAFLLQPNLVLPGTILKLTPEILHRHELQGLILDVDDTLVPPWNAEVSLEVLEWLAEIKREVDLWLVSNNLNYRRISRIAEAMNLPYLLGAGKPSRRKIRQAALAMNLPFAQVGMVGDRLFTDVLAGNRLGLFTILVEPILDPADIARSAPLRSFEIWVSEKLGATLTAAE</sequence>
<dbReference type="Pfam" id="PF13242">
    <property type="entry name" value="Hydrolase_like"/>
    <property type="match status" value="1"/>
</dbReference>
<dbReference type="STRING" id="395961.Cyan7425_2517"/>
<dbReference type="SUPFAM" id="SSF56784">
    <property type="entry name" value="HAD-like"/>
    <property type="match status" value="1"/>
</dbReference>
<dbReference type="KEGG" id="cyn:Cyan7425_2517"/>
<gene>
    <name evidence="1" type="ordered locus">Cyan7425_2517</name>
</gene>
<reference evidence="1" key="1">
    <citation type="submission" date="2009-01" db="EMBL/GenBank/DDBJ databases">
        <title>Complete sequence of chromosome Cyanothece sp. PCC 7425.</title>
        <authorList>
            <consortium name="US DOE Joint Genome Institute"/>
            <person name="Lucas S."/>
            <person name="Copeland A."/>
            <person name="Lapidus A."/>
            <person name="Glavina del Rio T."/>
            <person name="Dalin E."/>
            <person name="Tice H."/>
            <person name="Bruce D."/>
            <person name="Goodwin L."/>
            <person name="Pitluck S."/>
            <person name="Sims D."/>
            <person name="Meineke L."/>
            <person name="Brettin T."/>
            <person name="Detter J.C."/>
            <person name="Han C."/>
            <person name="Larimer F."/>
            <person name="Land M."/>
            <person name="Hauser L."/>
            <person name="Kyrpides N."/>
            <person name="Ovchinnikova G."/>
            <person name="Liberton M."/>
            <person name="Stoeckel J."/>
            <person name="Banerjee A."/>
            <person name="Singh A."/>
            <person name="Page L."/>
            <person name="Sato H."/>
            <person name="Zhao L."/>
            <person name="Sherman L."/>
            <person name="Pakrasi H."/>
            <person name="Richardson P."/>
        </authorList>
    </citation>
    <scope>NUCLEOTIDE SEQUENCE</scope>
    <source>
        <strain evidence="1">PCC 7425</strain>
    </source>
</reference>
<dbReference type="InterPro" id="IPR036412">
    <property type="entry name" value="HAD-like_sf"/>
</dbReference>
<evidence type="ECO:0000313" key="1">
    <source>
        <dbReference type="EMBL" id="ACL44874.1"/>
    </source>
</evidence>
<dbReference type="InterPro" id="IPR023214">
    <property type="entry name" value="HAD_sf"/>
</dbReference>
<dbReference type="eggNOG" id="COG2179">
    <property type="taxonomic scope" value="Bacteria"/>
</dbReference>
<dbReference type="CDD" id="cd16416">
    <property type="entry name" value="HAD_BsYqeG-like"/>
    <property type="match status" value="1"/>
</dbReference>
<dbReference type="InterPro" id="IPR010021">
    <property type="entry name" value="PGPP1/Gep4"/>
</dbReference>
<dbReference type="AlphaFoldDB" id="B8HY71"/>
<dbReference type="GO" id="GO:0008962">
    <property type="term" value="F:phosphatidylglycerophosphatase activity"/>
    <property type="evidence" value="ECO:0007669"/>
    <property type="project" value="InterPro"/>
</dbReference>
<accession>B8HY71</accession>
<dbReference type="HOGENOM" id="CLU_056221_4_1_3"/>
<proteinExistence type="predicted"/>
<dbReference type="NCBIfam" id="TIGR01668">
    <property type="entry name" value="YqeG_hyp_ppase"/>
    <property type="match status" value="1"/>
</dbReference>
<name>B8HY71_CYAP4</name>
<protein>
    <submittedName>
        <fullName evidence="1">HAD superfamily (Subfamily IIIA) phosphatase, TIGR01668</fullName>
    </submittedName>
</protein>
<organism evidence="1">
    <name type="scientific">Cyanothece sp. (strain PCC 7425 / ATCC 29141)</name>
    <dbReference type="NCBI Taxonomy" id="395961"/>
    <lineage>
        <taxon>Bacteria</taxon>
        <taxon>Bacillati</taxon>
        <taxon>Cyanobacteriota</taxon>
        <taxon>Cyanophyceae</taxon>
        <taxon>Gomontiellales</taxon>
        <taxon>Cyanothecaceae</taxon>
        <taxon>Cyanothece</taxon>
    </lineage>
</organism>